<accession>A0ABS8F7C7</accession>
<evidence type="ECO:0000313" key="3">
    <source>
        <dbReference type="Proteomes" id="UP001430637"/>
    </source>
</evidence>
<keyword evidence="1" id="KW-0472">Membrane</keyword>
<dbReference type="InterPro" id="IPR036653">
    <property type="entry name" value="CinA-like_C"/>
</dbReference>
<keyword evidence="1" id="KW-0812">Transmembrane</keyword>
<feature type="transmembrane region" description="Helical" evidence="1">
    <location>
        <begin position="249"/>
        <end position="268"/>
    </location>
</feature>
<comment type="caution">
    <text evidence="2">The sequence shown here is derived from an EMBL/GenBank/DDBJ whole genome shotgun (WGS) entry which is preliminary data.</text>
</comment>
<keyword evidence="3" id="KW-1185">Reference proteome</keyword>
<dbReference type="EMBL" id="JAJEQL010000004">
    <property type="protein sequence ID" value="MCC2198707.1"/>
    <property type="molecule type" value="Genomic_DNA"/>
</dbReference>
<name>A0ABS8F7C7_9FIRM</name>
<dbReference type="SUPFAM" id="SSF142433">
    <property type="entry name" value="CinA-like"/>
    <property type="match status" value="1"/>
</dbReference>
<proteinExistence type="predicted"/>
<protein>
    <submittedName>
        <fullName evidence="2">CinA family protein</fullName>
    </submittedName>
</protein>
<evidence type="ECO:0000256" key="1">
    <source>
        <dbReference type="SAM" id="Phobius"/>
    </source>
</evidence>
<dbReference type="RefSeq" id="WP_227620265.1">
    <property type="nucleotide sequence ID" value="NZ_JAJEQL010000004.1"/>
</dbReference>
<evidence type="ECO:0000313" key="2">
    <source>
        <dbReference type="EMBL" id="MCC2198707.1"/>
    </source>
</evidence>
<organism evidence="2 3">
    <name type="scientific">Faecalibacterium butyricigenerans</name>
    <dbReference type="NCBI Taxonomy" id="1851427"/>
    <lineage>
        <taxon>Bacteria</taxon>
        <taxon>Bacillati</taxon>
        <taxon>Bacillota</taxon>
        <taxon>Clostridia</taxon>
        <taxon>Eubacteriales</taxon>
        <taxon>Oscillospiraceae</taxon>
        <taxon>Faecalibacterium</taxon>
    </lineage>
</organism>
<dbReference type="Proteomes" id="UP001430637">
    <property type="component" value="Unassembled WGS sequence"/>
</dbReference>
<reference evidence="2" key="1">
    <citation type="submission" date="2021-10" db="EMBL/GenBank/DDBJ databases">
        <title>Anaerobic single-cell dispensing facilitates the cultivation of human gut bacteria.</title>
        <authorList>
            <person name="Afrizal A."/>
        </authorList>
    </citation>
    <scope>NUCLEOTIDE SEQUENCE</scope>
    <source>
        <strain evidence="2">CLA-AA-H233</strain>
    </source>
</reference>
<keyword evidence="1" id="KW-1133">Transmembrane helix</keyword>
<sequence>MAEETRCVLRLYGAPQGRLAAAVARFAPQWRAEAQWKCRGAETLLAVHADTPSGLKKAAQSLRSSFGADVYGAGDTSLAAAAVQALEAHDRLLACGDAAAGALLEARLEKVSGAEKVYDFGTMSYADAKTGPQIEKRARAKLGGEGDKPEPVRLALARAQAARRIVGTELAVACAERESDHVLVLSAKKGCWLRTVPAADNAALWLLDMIRRAAAGLPQAEGTGFLPAGQAAQNHAETPPQKKKHPLRVLLAVLLLLALAALGGGWYLTGGDLAALPERLKALHLPEWITLWQAHEPKPGARLI</sequence>
<gene>
    <name evidence="2" type="ORF">LKD23_02865</name>
</gene>